<dbReference type="EMBL" id="CP025198">
    <property type="protein sequence ID" value="AXE38491.1"/>
    <property type="molecule type" value="Genomic_DNA"/>
</dbReference>
<dbReference type="Proteomes" id="UP000251995">
    <property type="component" value="Chromosome"/>
</dbReference>
<organism evidence="1 2">
    <name type="scientific">Acidipropionibacterium virtanenii</name>
    <dbReference type="NCBI Taxonomy" id="2057246"/>
    <lineage>
        <taxon>Bacteria</taxon>
        <taxon>Bacillati</taxon>
        <taxon>Actinomycetota</taxon>
        <taxon>Actinomycetes</taxon>
        <taxon>Propionibacteriales</taxon>
        <taxon>Propionibacteriaceae</taxon>
        <taxon>Acidipropionibacterium</taxon>
    </lineage>
</organism>
<accession>A0A344UT93</accession>
<proteinExistence type="predicted"/>
<dbReference type="Pfam" id="PF06923">
    <property type="entry name" value="GutM"/>
    <property type="match status" value="1"/>
</dbReference>
<dbReference type="AlphaFoldDB" id="A0A344UT93"/>
<evidence type="ECO:0000313" key="2">
    <source>
        <dbReference type="Proteomes" id="UP000251995"/>
    </source>
</evidence>
<keyword evidence="2" id="KW-1185">Reference proteome</keyword>
<dbReference type="InterPro" id="IPR009693">
    <property type="entry name" value="Glucitol_operon_activator"/>
</dbReference>
<gene>
    <name evidence="1" type="ORF">JS278_01316</name>
</gene>
<name>A0A344UT93_9ACTN</name>
<reference evidence="1 2" key="1">
    <citation type="submission" date="2017-12" db="EMBL/GenBank/DDBJ databases">
        <title>The whole genome sequence of the Acidipropionibacterium virtanenii sp. nov. type strain JS278.</title>
        <authorList>
            <person name="Laine P."/>
            <person name="Deptula P."/>
            <person name="Varmanen P."/>
            <person name="Auvinen P."/>
        </authorList>
    </citation>
    <scope>NUCLEOTIDE SEQUENCE [LARGE SCALE GENOMIC DNA]</scope>
    <source>
        <strain evidence="1 2">JS278</strain>
    </source>
</reference>
<dbReference type="PIRSF" id="PIRSF011474">
    <property type="entry name" value="Glucitol_operon_activator"/>
    <property type="match status" value="1"/>
</dbReference>
<sequence length="171" mass="18689">MFWTVLAAVAVIYAVNAFLSMRQMKNFSSVYSALRRRGRVVIGKQKNALTSGAIVMFLIDADGLVVTGRAMTGITVWTRFKDLGTFDGQAVSELDPAPIRMSASMRKAVANARDNYLTVEAGGIPVEPPTPLMKIINRVDAKVGRRQAPTPVPGRATTVRTVRRRKPLVTD</sequence>
<evidence type="ECO:0008006" key="3">
    <source>
        <dbReference type="Google" id="ProtNLM"/>
    </source>
</evidence>
<evidence type="ECO:0000313" key="1">
    <source>
        <dbReference type="EMBL" id="AXE38491.1"/>
    </source>
</evidence>
<protein>
    <recommendedName>
        <fullName evidence="3">DNA-binding transcriptional activator GutM</fullName>
    </recommendedName>
</protein>
<dbReference type="KEGG" id="acij:JS278_01316"/>